<reference evidence="1" key="1">
    <citation type="submission" date="2014-09" db="EMBL/GenBank/DDBJ databases">
        <authorList>
            <person name="Magalhaes I.L.F."/>
            <person name="Oliveira U."/>
            <person name="Santos F.R."/>
            <person name="Vidigal T.H.D.A."/>
            <person name="Brescovit A.D."/>
            <person name="Santos A.J."/>
        </authorList>
    </citation>
    <scope>NUCLEOTIDE SEQUENCE</scope>
    <source>
        <tissue evidence="1">Shoot tissue taken approximately 20 cm above the soil surface</tissue>
    </source>
</reference>
<evidence type="ECO:0000313" key="1">
    <source>
        <dbReference type="EMBL" id="JAD65115.1"/>
    </source>
</evidence>
<protein>
    <submittedName>
        <fullName evidence="1">Uncharacterized protein</fullName>
    </submittedName>
</protein>
<organism evidence="1">
    <name type="scientific">Arundo donax</name>
    <name type="common">Giant reed</name>
    <name type="synonym">Donax arundinaceus</name>
    <dbReference type="NCBI Taxonomy" id="35708"/>
    <lineage>
        <taxon>Eukaryota</taxon>
        <taxon>Viridiplantae</taxon>
        <taxon>Streptophyta</taxon>
        <taxon>Embryophyta</taxon>
        <taxon>Tracheophyta</taxon>
        <taxon>Spermatophyta</taxon>
        <taxon>Magnoliopsida</taxon>
        <taxon>Liliopsida</taxon>
        <taxon>Poales</taxon>
        <taxon>Poaceae</taxon>
        <taxon>PACMAD clade</taxon>
        <taxon>Arundinoideae</taxon>
        <taxon>Arundineae</taxon>
        <taxon>Arundo</taxon>
    </lineage>
</organism>
<proteinExistence type="predicted"/>
<reference evidence="1" key="2">
    <citation type="journal article" date="2015" name="Data Brief">
        <title>Shoot transcriptome of the giant reed, Arundo donax.</title>
        <authorList>
            <person name="Barrero R.A."/>
            <person name="Guerrero F.D."/>
            <person name="Moolhuijzen P."/>
            <person name="Goolsby J.A."/>
            <person name="Tidwell J."/>
            <person name="Bellgard S.E."/>
            <person name="Bellgard M.I."/>
        </authorList>
    </citation>
    <scope>NUCLEOTIDE SEQUENCE</scope>
    <source>
        <tissue evidence="1">Shoot tissue taken approximately 20 cm above the soil surface</tissue>
    </source>
</reference>
<dbReference type="AlphaFoldDB" id="A0A0A9PTX6"/>
<accession>A0A0A9PTX6</accession>
<dbReference type="EMBL" id="GBRH01232780">
    <property type="protein sequence ID" value="JAD65115.1"/>
    <property type="molecule type" value="Transcribed_RNA"/>
</dbReference>
<sequence>MIISGTQKKNKYSQDN</sequence>
<name>A0A0A9PTX6_ARUDO</name>